<evidence type="ECO:0000313" key="2">
    <source>
        <dbReference type="Proteomes" id="UP000036334"/>
    </source>
</evidence>
<dbReference type="AlphaFoldDB" id="A0A0I9U9S0"/>
<gene>
    <name evidence="1" type="ORF">ABH38_01020</name>
</gene>
<protein>
    <submittedName>
        <fullName evidence="1">Uncharacterized protein</fullName>
    </submittedName>
</protein>
<accession>A0A0I9U9S0</accession>
<comment type="caution">
    <text evidence="1">The sequence shown here is derived from an EMBL/GenBank/DDBJ whole genome shotgun (WGS) entry which is preliminary data.</text>
</comment>
<proteinExistence type="predicted"/>
<sequence>MTPCEARDLTELAHTVATWVRARVPRQHRSQIRAALDAIDAAYVVLRDTSSDVVGNTFRVEVAERLETQDRTNRGLMYQFFAEIADPPDGR</sequence>
<dbReference type="Proteomes" id="UP000036334">
    <property type="component" value="Unassembled WGS sequence"/>
</dbReference>
<reference evidence="1 2" key="1">
    <citation type="submission" date="2015-05" db="EMBL/GenBank/DDBJ databases">
        <title>Genome sequence of Mycobacterium haemophilum.</title>
        <authorList>
            <person name="Greninger A.L."/>
            <person name="Cunningham G."/>
            <person name="Miller S."/>
        </authorList>
    </citation>
    <scope>NUCLEOTIDE SEQUENCE [LARGE SCALE GENOMIC DNA]</scope>
    <source>
        <strain evidence="2">UC1</strain>
    </source>
</reference>
<dbReference type="PATRIC" id="fig|29311.21.peg.223"/>
<dbReference type="EMBL" id="LDPR01000001">
    <property type="protein sequence ID" value="KLO38986.1"/>
    <property type="molecule type" value="Genomic_DNA"/>
</dbReference>
<evidence type="ECO:0000313" key="1">
    <source>
        <dbReference type="EMBL" id="KLO38986.1"/>
    </source>
</evidence>
<name>A0A0I9U9S0_9MYCO</name>
<organism evidence="1 2">
    <name type="scientific">Mycobacterium haemophilum</name>
    <dbReference type="NCBI Taxonomy" id="29311"/>
    <lineage>
        <taxon>Bacteria</taxon>
        <taxon>Bacillati</taxon>
        <taxon>Actinomycetota</taxon>
        <taxon>Actinomycetes</taxon>
        <taxon>Mycobacteriales</taxon>
        <taxon>Mycobacteriaceae</taxon>
        <taxon>Mycobacterium</taxon>
    </lineage>
</organism>
<keyword evidence="2" id="KW-1185">Reference proteome</keyword>